<organism evidence="5 6">
    <name type="scientific">Petromyzon marinus</name>
    <name type="common">Sea lamprey</name>
    <dbReference type="NCBI Taxonomy" id="7757"/>
    <lineage>
        <taxon>Eukaryota</taxon>
        <taxon>Metazoa</taxon>
        <taxon>Chordata</taxon>
        <taxon>Craniata</taxon>
        <taxon>Vertebrata</taxon>
        <taxon>Cyclostomata</taxon>
        <taxon>Hyperoartia</taxon>
        <taxon>Petromyzontiformes</taxon>
        <taxon>Petromyzontidae</taxon>
        <taxon>Petromyzon</taxon>
    </lineage>
</organism>
<sequence length="682" mass="75553">MDPYNVTMDIINRQIRERGVLSFQRRQHVTDAMVRRLGLEAELQGHTGCVNCLEWNEKGEMLASGSDDQHIILWDPLRHRKLLQMHTGHTANIFSVKFLPHSGDRLVVTGAADFKVHVHDVVSKETLHIFDKHTNRVKRIATAASTPHMFWSAGEDGTIRQFDLRESSNRSQVLVDLTWYCSSQVEAKCLAINPSDNTSLAVGANDPYVRLYDMRMITQHRKSCRLNAPSGTGVELDSQYSKLPDGAVQYYVAGHLPSKQTDYQRRFRTLAVTYLTFSPDGNELLVNMGGEQVYMFDLHSRQRPYCFSAASRRRATPGADVQNGKQANGVSNGLHLHSNGLRLSDEPQQPPPSPELPPAVEKLKQLANAAFGRQQWPVAVSLYNRAVALCPTNSVLYGNRAAAYMKRKWDGDQYAALRDCRAAVALNPWHLKAHFRLARCLYELRHVGEALACLDDFRGRFPEQARSSACDALDRDIKAALFSRTDSDDERKATDPTGGGGGGGGSGGAGSGGGRVRGFSEEELRLREHSYDYKLRYCGHCNTTTDIKEANYFGSAGQYVVAGSDDGSFFLWDKATCNLLRVLRGDESIVNCLQPHPSACLLASSGIDPVVRLWAPRPQNGFENERVVDDTDAVCLANQRRMNADPLEVMLLNMGYRITGLTGSELGSDDDSGSESQPTSPS</sequence>
<dbReference type="SMART" id="SM00320">
    <property type="entry name" value="WD40"/>
    <property type="match status" value="7"/>
</dbReference>
<evidence type="ECO:0000256" key="1">
    <source>
        <dbReference type="ARBA" id="ARBA00022574"/>
    </source>
</evidence>
<evidence type="ECO:0000256" key="4">
    <source>
        <dbReference type="SAM" id="MobiDB-lite"/>
    </source>
</evidence>
<dbReference type="AlphaFoldDB" id="A0AAJ7U308"/>
<dbReference type="Proteomes" id="UP001318040">
    <property type="component" value="Chromosome 49"/>
</dbReference>
<feature type="compositionally biased region" description="Pro residues" evidence="4">
    <location>
        <begin position="348"/>
        <end position="357"/>
    </location>
</feature>
<dbReference type="InterPro" id="IPR015943">
    <property type="entry name" value="WD40/YVTN_repeat-like_dom_sf"/>
</dbReference>
<evidence type="ECO:0000256" key="2">
    <source>
        <dbReference type="ARBA" id="ARBA00022737"/>
    </source>
</evidence>
<feature type="region of interest" description="Disordered" evidence="4">
    <location>
        <begin position="485"/>
        <end position="515"/>
    </location>
</feature>
<dbReference type="CTD" id="23038"/>
<dbReference type="PROSITE" id="PS50294">
    <property type="entry name" value="WD_REPEATS_REGION"/>
    <property type="match status" value="1"/>
</dbReference>
<feature type="compositionally biased region" description="Gly residues" evidence="4">
    <location>
        <begin position="497"/>
        <end position="515"/>
    </location>
</feature>
<dbReference type="InterPro" id="IPR001680">
    <property type="entry name" value="WD40_rpt"/>
</dbReference>
<dbReference type="Pfam" id="PF14559">
    <property type="entry name" value="TPR_19"/>
    <property type="match status" value="1"/>
</dbReference>
<protein>
    <submittedName>
        <fullName evidence="6">WD and tetratricopeptide repeats protein 1 isoform X2</fullName>
    </submittedName>
</protein>
<dbReference type="PANTHER" id="PTHR15574">
    <property type="entry name" value="WD REPEAT DOMAIN-CONTAINING FAMILY"/>
    <property type="match status" value="1"/>
</dbReference>
<dbReference type="InterPro" id="IPR011990">
    <property type="entry name" value="TPR-like_helical_dom_sf"/>
</dbReference>
<evidence type="ECO:0000313" key="6">
    <source>
        <dbReference type="RefSeq" id="XP_032828790.1"/>
    </source>
</evidence>
<dbReference type="InterPro" id="IPR045151">
    <property type="entry name" value="DCAF8"/>
</dbReference>
<dbReference type="GeneID" id="116953049"/>
<feature type="repeat" description="WD" evidence="3">
    <location>
        <begin position="583"/>
        <end position="614"/>
    </location>
</feature>
<keyword evidence="1 3" id="KW-0853">WD repeat</keyword>
<dbReference type="GO" id="GO:0080008">
    <property type="term" value="C:Cul4-RING E3 ubiquitin ligase complex"/>
    <property type="evidence" value="ECO:0007669"/>
    <property type="project" value="TreeGrafter"/>
</dbReference>
<dbReference type="RefSeq" id="XP_032828790.1">
    <property type="nucleotide sequence ID" value="XM_032972899.1"/>
</dbReference>
<keyword evidence="5" id="KW-1185">Reference proteome</keyword>
<evidence type="ECO:0000313" key="5">
    <source>
        <dbReference type="Proteomes" id="UP001318040"/>
    </source>
</evidence>
<accession>A0AAJ7U308</accession>
<proteinExistence type="predicted"/>
<feature type="region of interest" description="Disordered" evidence="4">
    <location>
        <begin position="316"/>
        <end position="357"/>
    </location>
</feature>
<feature type="region of interest" description="Disordered" evidence="4">
    <location>
        <begin position="662"/>
        <end position="682"/>
    </location>
</feature>
<keyword evidence="2" id="KW-0677">Repeat</keyword>
<feature type="repeat" description="WD" evidence="3">
    <location>
        <begin position="43"/>
        <end position="75"/>
    </location>
</feature>
<gene>
    <name evidence="6" type="primary">WDTC1</name>
</gene>
<dbReference type="GO" id="GO:0005737">
    <property type="term" value="C:cytoplasm"/>
    <property type="evidence" value="ECO:0007669"/>
    <property type="project" value="TreeGrafter"/>
</dbReference>
<dbReference type="Gene3D" id="1.25.40.10">
    <property type="entry name" value="Tetratricopeptide repeat domain"/>
    <property type="match status" value="1"/>
</dbReference>
<dbReference type="PANTHER" id="PTHR15574:SF40">
    <property type="entry name" value="WD AND TETRATRICOPEPTIDE REPEATS PROTEIN 1"/>
    <property type="match status" value="1"/>
</dbReference>
<dbReference type="SMART" id="SM00028">
    <property type="entry name" value="TPR"/>
    <property type="match status" value="3"/>
</dbReference>
<name>A0AAJ7U308_PETMA</name>
<evidence type="ECO:0000256" key="3">
    <source>
        <dbReference type="PROSITE-ProRule" id="PRU00221"/>
    </source>
</evidence>
<dbReference type="GO" id="GO:0045717">
    <property type="term" value="P:negative regulation of fatty acid biosynthetic process"/>
    <property type="evidence" value="ECO:0007669"/>
    <property type="project" value="TreeGrafter"/>
</dbReference>
<dbReference type="Gene3D" id="2.130.10.10">
    <property type="entry name" value="YVTN repeat-like/Quinoprotein amine dehydrogenase"/>
    <property type="match status" value="2"/>
</dbReference>
<reference evidence="6" key="1">
    <citation type="submission" date="2025-08" db="UniProtKB">
        <authorList>
            <consortium name="RefSeq"/>
        </authorList>
    </citation>
    <scope>IDENTIFICATION</scope>
    <source>
        <tissue evidence="6">Sperm</tissue>
    </source>
</reference>
<dbReference type="Pfam" id="PF00400">
    <property type="entry name" value="WD40"/>
    <property type="match status" value="5"/>
</dbReference>
<feature type="compositionally biased region" description="Basic and acidic residues" evidence="4">
    <location>
        <begin position="485"/>
        <end position="494"/>
    </location>
</feature>
<dbReference type="InterPro" id="IPR036322">
    <property type="entry name" value="WD40_repeat_dom_sf"/>
</dbReference>
<dbReference type="SUPFAM" id="SSF48452">
    <property type="entry name" value="TPR-like"/>
    <property type="match status" value="1"/>
</dbReference>
<dbReference type="SUPFAM" id="SSF50978">
    <property type="entry name" value="WD40 repeat-like"/>
    <property type="match status" value="1"/>
</dbReference>
<dbReference type="PROSITE" id="PS50082">
    <property type="entry name" value="WD_REPEATS_2"/>
    <property type="match status" value="2"/>
</dbReference>
<dbReference type="InterPro" id="IPR019734">
    <property type="entry name" value="TPR_rpt"/>
</dbReference>